<dbReference type="GO" id="GO:0006355">
    <property type="term" value="P:regulation of DNA-templated transcription"/>
    <property type="evidence" value="ECO:0007669"/>
    <property type="project" value="InterPro"/>
</dbReference>
<accession>A0A964E503</accession>
<keyword evidence="6" id="KW-1185">Reference proteome</keyword>
<dbReference type="EMBL" id="JAESVA010000006">
    <property type="protein sequence ID" value="MCB8882195.1"/>
    <property type="molecule type" value="Genomic_DNA"/>
</dbReference>
<sequence>MIEERDGTDLKNAMPSLPGSVQSGQSIAPIIIAWIDDVKLTREVFSRVINQIDAAFQISVFESVSDCASHKAQCFDIIVYHSHEILFERFGETEVLRRSFPASYLIIISDEITVDSRVVDVVLNAGVSAYVSSRVSDLRVFAKTLALVGAGGLSVPRGYHGPDEGEEARRKSDEQASAGFRLHGLTQREAEILGYLWLGESDRAIAKKLQLSFATVKMHVGNVMRKAGTSDKAQAVEDKPGEANP</sequence>
<evidence type="ECO:0000256" key="3">
    <source>
        <dbReference type="ARBA" id="ARBA00023163"/>
    </source>
</evidence>
<dbReference type="GO" id="GO:0003677">
    <property type="term" value="F:DNA binding"/>
    <property type="evidence" value="ECO:0007669"/>
    <property type="project" value="UniProtKB-KW"/>
</dbReference>
<organism evidence="5 6">
    <name type="scientific">Acidisoma cellulosilyticum</name>
    <dbReference type="NCBI Taxonomy" id="2802395"/>
    <lineage>
        <taxon>Bacteria</taxon>
        <taxon>Pseudomonadati</taxon>
        <taxon>Pseudomonadota</taxon>
        <taxon>Alphaproteobacteria</taxon>
        <taxon>Acetobacterales</taxon>
        <taxon>Acidocellaceae</taxon>
        <taxon>Acidisoma</taxon>
    </lineage>
</organism>
<dbReference type="Pfam" id="PF00196">
    <property type="entry name" value="GerE"/>
    <property type="match status" value="1"/>
</dbReference>
<name>A0A964E503_9PROT</name>
<proteinExistence type="predicted"/>
<evidence type="ECO:0000256" key="2">
    <source>
        <dbReference type="ARBA" id="ARBA00023125"/>
    </source>
</evidence>
<dbReference type="PANTHER" id="PTHR44688">
    <property type="entry name" value="DNA-BINDING TRANSCRIPTIONAL ACTIVATOR DEVR_DOSR"/>
    <property type="match status" value="1"/>
</dbReference>
<dbReference type="Gene3D" id="3.40.50.2300">
    <property type="match status" value="1"/>
</dbReference>
<keyword evidence="3" id="KW-0804">Transcription</keyword>
<evidence type="ECO:0000259" key="4">
    <source>
        <dbReference type="PROSITE" id="PS50043"/>
    </source>
</evidence>
<evidence type="ECO:0000313" key="6">
    <source>
        <dbReference type="Proteomes" id="UP000721844"/>
    </source>
</evidence>
<evidence type="ECO:0000256" key="1">
    <source>
        <dbReference type="ARBA" id="ARBA00023015"/>
    </source>
</evidence>
<reference evidence="5 6" key="1">
    <citation type="journal article" date="2021" name="Microorganisms">
        <title>Acidisoma silvae sp. nov. and Acidisomacellulosilytica sp. nov., Two Acidophilic Bacteria Isolated from Decaying Wood, Hydrolyzing Cellulose and Producing Poly-3-hydroxybutyrate.</title>
        <authorList>
            <person name="Mieszkin S."/>
            <person name="Pouder E."/>
            <person name="Uroz S."/>
            <person name="Simon-Colin C."/>
            <person name="Alain K."/>
        </authorList>
    </citation>
    <scope>NUCLEOTIDE SEQUENCE [LARGE SCALE GENOMIC DNA]</scope>
    <source>
        <strain evidence="5 6">HW T5.17</strain>
    </source>
</reference>
<evidence type="ECO:0000313" key="5">
    <source>
        <dbReference type="EMBL" id="MCB8882195.1"/>
    </source>
</evidence>
<comment type="caution">
    <text evidence="5">The sequence shown here is derived from an EMBL/GenBank/DDBJ whole genome shotgun (WGS) entry which is preliminary data.</text>
</comment>
<feature type="domain" description="HTH luxR-type" evidence="4">
    <location>
        <begin position="178"/>
        <end position="243"/>
    </location>
</feature>
<dbReference type="RefSeq" id="WP_227308859.1">
    <property type="nucleotide sequence ID" value="NZ_JAESVA010000006.1"/>
</dbReference>
<dbReference type="InterPro" id="IPR016032">
    <property type="entry name" value="Sig_transdc_resp-reg_C-effctor"/>
</dbReference>
<protein>
    <submittedName>
        <fullName evidence="5">Response regulator transcription factor</fullName>
    </submittedName>
</protein>
<dbReference type="Proteomes" id="UP000721844">
    <property type="component" value="Unassembled WGS sequence"/>
</dbReference>
<keyword evidence="1" id="KW-0805">Transcription regulation</keyword>
<dbReference type="PANTHER" id="PTHR44688:SF16">
    <property type="entry name" value="DNA-BINDING TRANSCRIPTIONAL ACTIVATOR DEVR_DOSR"/>
    <property type="match status" value="1"/>
</dbReference>
<dbReference type="PRINTS" id="PR00038">
    <property type="entry name" value="HTHLUXR"/>
</dbReference>
<gene>
    <name evidence="5" type="ORF">ACELLULO517_18255</name>
</gene>
<dbReference type="CDD" id="cd06170">
    <property type="entry name" value="LuxR_C_like"/>
    <property type="match status" value="1"/>
</dbReference>
<keyword evidence="2" id="KW-0238">DNA-binding</keyword>
<dbReference type="SMART" id="SM00421">
    <property type="entry name" value="HTH_LUXR"/>
    <property type="match status" value="1"/>
</dbReference>
<dbReference type="PROSITE" id="PS50043">
    <property type="entry name" value="HTH_LUXR_2"/>
    <property type="match status" value="1"/>
</dbReference>
<dbReference type="AlphaFoldDB" id="A0A964E503"/>
<dbReference type="InterPro" id="IPR000792">
    <property type="entry name" value="Tscrpt_reg_LuxR_C"/>
</dbReference>
<dbReference type="SUPFAM" id="SSF46894">
    <property type="entry name" value="C-terminal effector domain of the bipartite response regulators"/>
    <property type="match status" value="1"/>
</dbReference>